<evidence type="ECO:0000313" key="3">
    <source>
        <dbReference type="EMBL" id="GEO36480.1"/>
    </source>
</evidence>
<accession>A0A512DJV9</accession>
<feature type="region of interest" description="Disordered" evidence="1">
    <location>
        <begin position="19"/>
        <end position="39"/>
    </location>
</feature>
<evidence type="ECO:0000256" key="2">
    <source>
        <dbReference type="SAM" id="SignalP"/>
    </source>
</evidence>
<evidence type="ECO:0008006" key="5">
    <source>
        <dbReference type="Google" id="ProtNLM"/>
    </source>
</evidence>
<protein>
    <recommendedName>
        <fullName evidence="5">AAA+ family ATPase</fullName>
    </recommendedName>
</protein>
<dbReference type="EMBL" id="BJYZ01000002">
    <property type="protein sequence ID" value="GEO36480.1"/>
    <property type="molecule type" value="Genomic_DNA"/>
</dbReference>
<name>A0A512DJV9_9PROT</name>
<sequence>MRIGIAALGVCALLASSPAVAQSSEAPDRREPSGTELTLEGLTKLMLGLQRMVEELPRYNLPEIKENGDIIVRRADPLEKPGQPMPPGVPLAPGNGVDL</sequence>
<feature type="region of interest" description="Disordered" evidence="1">
    <location>
        <begin position="76"/>
        <end position="99"/>
    </location>
</feature>
<dbReference type="RefSeq" id="WP_044425410.1">
    <property type="nucleotide sequence ID" value="NZ_BJYZ01000002.1"/>
</dbReference>
<evidence type="ECO:0000256" key="1">
    <source>
        <dbReference type="SAM" id="MobiDB-lite"/>
    </source>
</evidence>
<comment type="caution">
    <text evidence="3">The sequence shown here is derived from an EMBL/GenBank/DDBJ whole genome shotgun (WGS) entry which is preliminary data.</text>
</comment>
<gene>
    <name evidence="3" type="ORF">SAE02_06280</name>
</gene>
<feature type="signal peptide" evidence="2">
    <location>
        <begin position="1"/>
        <end position="21"/>
    </location>
</feature>
<dbReference type="Proteomes" id="UP000321523">
    <property type="component" value="Unassembled WGS sequence"/>
</dbReference>
<reference evidence="3 4" key="1">
    <citation type="submission" date="2019-07" db="EMBL/GenBank/DDBJ databases">
        <title>Whole genome shotgun sequence of Skermanella aerolata NBRC 106429.</title>
        <authorList>
            <person name="Hosoyama A."/>
            <person name="Uohara A."/>
            <person name="Ohji S."/>
            <person name="Ichikawa N."/>
        </authorList>
    </citation>
    <scope>NUCLEOTIDE SEQUENCE [LARGE SCALE GENOMIC DNA]</scope>
    <source>
        <strain evidence="3 4">NBRC 106429</strain>
    </source>
</reference>
<proteinExistence type="predicted"/>
<dbReference type="AlphaFoldDB" id="A0A512DJV9"/>
<keyword evidence="2" id="KW-0732">Signal</keyword>
<evidence type="ECO:0000313" key="4">
    <source>
        <dbReference type="Proteomes" id="UP000321523"/>
    </source>
</evidence>
<organism evidence="3 4">
    <name type="scientific">Skermanella aerolata</name>
    <dbReference type="NCBI Taxonomy" id="393310"/>
    <lineage>
        <taxon>Bacteria</taxon>
        <taxon>Pseudomonadati</taxon>
        <taxon>Pseudomonadota</taxon>
        <taxon>Alphaproteobacteria</taxon>
        <taxon>Rhodospirillales</taxon>
        <taxon>Azospirillaceae</taxon>
        <taxon>Skermanella</taxon>
    </lineage>
</organism>
<keyword evidence="4" id="KW-1185">Reference proteome</keyword>
<feature type="chain" id="PRO_5022094237" description="AAA+ family ATPase" evidence="2">
    <location>
        <begin position="22"/>
        <end position="99"/>
    </location>
</feature>